<feature type="transmembrane region" description="Helical" evidence="11">
    <location>
        <begin position="187"/>
        <end position="207"/>
    </location>
</feature>
<keyword evidence="14" id="KW-1185">Reference proteome</keyword>
<dbReference type="Proteomes" id="UP000076532">
    <property type="component" value="Unassembled WGS sequence"/>
</dbReference>
<feature type="transmembrane region" description="Helical" evidence="11">
    <location>
        <begin position="106"/>
        <end position="128"/>
    </location>
</feature>
<accession>A0A166HDE8</accession>
<gene>
    <name evidence="13" type="ORF">FIBSPDRAFT_920342</name>
</gene>
<evidence type="ECO:0000256" key="8">
    <source>
        <dbReference type="ARBA" id="ARBA00023065"/>
    </source>
</evidence>
<feature type="transmembrane region" description="Helical" evidence="11">
    <location>
        <begin position="77"/>
        <end position="100"/>
    </location>
</feature>
<dbReference type="GO" id="GO:0005886">
    <property type="term" value="C:plasma membrane"/>
    <property type="evidence" value="ECO:0007669"/>
    <property type="project" value="InterPro"/>
</dbReference>
<evidence type="ECO:0000313" key="14">
    <source>
        <dbReference type="Proteomes" id="UP000076532"/>
    </source>
</evidence>
<dbReference type="EMBL" id="KV417570">
    <property type="protein sequence ID" value="KZP18741.1"/>
    <property type="molecule type" value="Genomic_DNA"/>
</dbReference>
<evidence type="ECO:0000256" key="1">
    <source>
        <dbReference type="ARBA" id="ARBA00004141"/>
    </source>
</evidence>
<protein>
    <recommendedName>
        <fullName evidence="12">Cation/H+ exchanger transmembrane domain-containing protein</fullName>
    </recommendedName>
</protein>
<sequence>MVSLLVKEKLYINEVVLSTAFGILMGPYAANAFDPRSWSSDSNIITLEVTRVVLAIGLFAIGVELPKSYMWKHAKSLTIMVVPTMAFGWFVVAGIIHGLFPQLSFVSALVIAATLTPTDPIVCATIVGGKYAIANVHEPMRHILSAESAANDGMAYPFLSIAIYLLTEPTTSSAFGKWFLVGWLYQVILGTVIGAVLGRFFSVLMAYSHRKEYIDRESYIAQYISLALFTIGIAKTLGSDDLLAAFAAGSAVSWDGYFKNQVEEESFSSILDLVLNCACFIYIGAWLPFATYDTPEFGITPWRLIVLFLVILVLRRIPPLLLLYKWIPEIPSWRDALFSGHFGPMGVGAIFVSCLALTRLPTPHSPPENQQELLATVLQPIVSFVVLCSVFTHGLSIPFFSFGRRVGSRTLSLTATLTNRSGTGAPDWLLWTRRLPPSDAATAVNSTTDIERQGADMGSVERVHITVNEQPRGSRDILAAQGTGSASADKEERTVVTVDGILDNRDKDKAQLKSVRVRFPSDE</sequence>
<dbReference type="GO" id="GO:0030007">
    <property type="term" value="P:intracellular potassium ion homeostasis"/>
    <property type="evidence" value="ECO:0007669"/>
    <property type="project" value="TreeGrafter"/>
</dbReference>
<evidence type="ECO:0000256" key="7">
    <source>
        <dbReference type="ARBA" id="ARBA00023053"/>
    </source>
</evidence>
<feature type="transmembrane region" description="Helical" evidence="11">
    <location>
        <begin position="270"/>
        <end position="290"/>
    </location>
</feature>
<dbReference type="GO" id="GO:0120029">
    <property type="term" value="P:proton export across plasma membrane"/>
    <property type="evidence" value="ECO:0007669"/>
    <property type="project" value="InterPro"/>
</dbReference>
<dbReference type="OrthoDB" id="2190219at2759"/>
<evidence type="ECO:0000256" key="11">
    <source>
        <dbReference type="SAM" id="Phobius"/>
    </source>
</evidence>
<dbReference type="PANTHER" id="PTHR31382:SF4">
    <property type="entry name" value="NA(+)_H(+) ANTIPORTER"/>
    <property type="match status" value="1"/>
</dbReference>
<dbReference type="AlphaFoldDB" id="A0A166HDE8"/>
<dbReference type="STRING" id="436010.A0A166HDE8"/>
<keyword evidence="7" id="KW-0915">Sodium</keyword>
<evidence type="ECO:0000256" key="10">
    <source>
        <dbReference type="ARBA" id="ARBA00023201"/>
    </source>
</evidence>
<organism evidence="13 14">
    <name type="scientific">Athelia psychrophila</name>
    <dbReference type="NCBI Taxonomy" id="1759441"/>
    <lineage>
        <taxon>Eukaryota</taxon>
        <taxon>Fungi</taxon>
        <taxon>Dikarya</taxon>
        <taxon>Basidiomycota</taxon>
        <taxon>Agaricomycotina</taxon>
        <taxon>Agaricomycetes</taxon>
        <taxon>Agaricomycetidae</taxon>
        <taxon>Atheliales</taxon>
        <taxon>Atheliaceae</taxon>
        <taxon>Athelia</taxon>
    </lineage>
</organism>
<feature type="transmembrane region" description="Helical" evidence="11">
    <location>
        <begin position="302"/>
        <end position="324"/>
    </location>
</feature>
<keyword evidence="3" id="KW-0813">Transport</keyword>
<evidence type="ECO:0000256" key="5">
    <source>
        <dbReference type="ARBA" id="ARBA00022692"/>
    </source>
</evidence>
<feature type="transmembrane region" description="Helical" evidence="11">
    <location>
        <begin position="378"/>
        <end position="402"/>
    </location>
</feature>
<evidence type="ECO:0000256" key="6">
    <source>
        <dbReference type="ARBA" id="ARBA00022989"/>
    </source>
</evidence>
<dbReference type="Pfam" id="PF00999">
    <property type="entry name" value="Na_H_Exchanger"/>
    <property type="match status" value="1"/>
</dbReference>
<dbReference type="GO" id="GO:0036376">
    <property type="term" value="P:sodium ion export across plasma membrane"/>
    <property type="evidence" value="ECO:0007669"/>
    <property type="project" value="InterPro"/>
</dbReference>
<comment type="subcellular location">
    <subcellularLocation>
        <location evidence="1">Membrane</location>
        <topology evidence="1">Multi-pass membrane protein</topology>
    </subcellularLocation>
</comment>
<evidence type="ECO:0000256" key="3">
    <source>
        <dbReference type="ARBA" id="ARBA00022448"/>
    </source>
</evidence>
<keyword evidence="5 11" id="KW-0812">Transmembrane</keyword>
<keyword evidence="9 11" id="KW-0472">Membrane</keyword>
<evidence type="ECO:0000256" key="4">
    <source>
        <dbReference type="ARBA" id="ARBA00022449"/>
    </source>
</evidence>
<feature type="domain" description="Cation/H+ exchanger transmembrane" evidence="12">
    <location>
        <begin position="5"/>
        <end position="400"/>
    </location>
</feature>
<keyword evidence="10" id="KW-0739">Sodium transport</keyword>
<evidence type="ECO:0000313" key="13">
    <source>
        <dbReference type="EMBL" id="KZP18741.1"/>
    </source>
</evidence>
<comment type="similarity">
    <text evidence="2">Belongs to the fungal Na(+)/H(+) exchanger family.</text>
</comment>
<dbReference type="PANTHER" id="PTHR31382">
    <property type="entry name" value="NA(+)/H(+) ANTIPORTER"/>
    <property type="match status" value="1"/>
</dbReference>
<dbReference type="InterPro" id="IPR038770">
    <property type="entry name" value="Na+/solute_symporter_sf"/>
</dbReference>
<dbReference type="Gene3D" id="1.20.1530.20">
    <property type="match status" value="1"/>
</dbReference>
<proteinExistence type="inferred from homology"/>
<keyword evidence="8" id="KW-0406">Ion transport</keyword>
<feature type="transmembrane region" description="Helical" evidence="11">
    <location>
        <begin position="42"/>
        <end position="65"/>
    </location>
</feature>
<dbReference type="GO" id="GO:0042391">
    <property type="term" value="P:regulation of membrane potential"/>
    <property type="evidence" value="ECO:0007669"/>
    <property type="project" value="InterPro"/>
</dbReference>
<feature type="transmembrane region" description="Helical" evidence="11">
    <location>
        <begin position="336"/>
        <end position="358"/>
    </location>
</feature>
<keyword evidence="4" id="KW-0050">Antiport</keyword>
<evidence type="ECO:0000256" key="2">
    <source>
        <dbReference type="ARBA" id="ARBA00005248"/>
    </source>
</evidence>
<feature type="transmembrane region" description="Helical" evidence="11">
    <location>
        <begin position="12"/>
        <end position="30"/>
    </location>
</feature>
<evidence type="ECO:0000256" key="9">
    <source>
        <dbReference type="ARBA" id="ARBA00023136"/>
    </source>
</evidence>
<dbReference type="GO" id="GO:0015385">
    <property type="term" value="F:sodium:proton antiporter activity"/>
    <property type="evidence" value="ECO:0007669"/>
    <property type="project" value="InterPro"/>
</dbReference>
<reference evidence="13 14" key="1">
    <citation type="journal article" date="2016" name="Mol. Biol. Evol.">
        <title>Comparative Genomics of Early-Diverging Mushroom-Forming Fungi Provides Insights into the Origins of Lignocellulose Decay Capabilities.</title>
        <authorList>
            <person name="Nagy L.G."/>
            <person name="Riley R."/>
            <person name="Tritt A."/>
            <person name="Adam C."/>
            <person name="Daum C."/>
            <person name="Floudas D."/>
            <person name="Sun H."/>
            <person name="Yadav J.S."/>
            <person name="Pangilinan J."/>
            <person name="Larsson K.H."/>
            <person name="Matsuura K."/>
            <person name="Barry K."/>
            <person name="Labutti K."/>
            <person name="Kuo R."/>
            <person name="Ohm R.A."/>
            <person name="Bhattacharya S.S."/>
            <person name="Shirouzu T."/>
            <person name="Yoshinaga Y."/>
            <person name="Martin F.M."/>
            <person name="Grigoriev I.V."/>
            <person name="Hibbett D.S."/>
        </authorList>
    </citation>
    <scope>NUCLEOTIDE SEQUENCE [LARGE SCALE GENOMIC DNA]</scope>
    <source>
        <strain evidence="13 14">CBS 109695</strain>
    </source>
</reference>
<dbReference type="InterPro" id="IPR004712">
    <property type="entry name" value="Na+/H+_antiporter_fungi"/>
</dbReference>
<evidence type="ECO:0000259" key="12">
    <source>
        <dbReference type="Pfam" id="PF00999"/>
    </source>
</evidence>
<dbReference type="InterPro" id="IPR006153">
    <property type="entry name" value="Cation/H_exchanger_TM"/>
</dbReference>
<keyword evidence="6 11" id="KW-1133">Transmembrane helix</keyword>
<name>A0A166HDE8_9AGAM</name>